<evidence type="ECO:0000256" key="1">
    <source>
        <dbReference type="ARBA" id="ARBA00009686"/>
    </source>
</evidence>
<dbReference type="Pfam" id="PF02114">
    <property type="entry name" value="Phosducin"/>
    <property type="match status" value="1"/>
</dbReference>
<organism evidence="4 5">
    <name type="scientific">Rhizopus oryzae</name>
    <name type="common">Mucormycosis agent</name>
    <name type="synonym">Rhizopus arrhizus var. delemar</name>
    <dbReference type="NCBI Taxonomy" id="64495"/>
    <lineage>
        <taxon>Eukaryota</taxon>
        <taxon>Fungi</taxon>
        <taxon>Fungi incertae sedis</taxon>
        <taxon>Mucoromycota</taxon>
        <taxon>Mucoromycotina</taxon>
        <taxon>Mucoromycetes</taxon>
        <taxon>Mucorales</taxon>
        <taxon>Mucorineae</taxon>
        <taxon>Rhizopodaceae</taxon>
        <taxon>Rhizopus</taxon>
    </lineage>
</organism>
<evidence type="ECO:0000256" key="2">
    <source>
        <dbReference type="SAM" id="MobiDB-lite"/>
    </source>
</evidence>
<proteinExistence type="inferred from homology"/>
<dbReference type="Gene3D" id="3.40.30.10">
    <property type="entry name" value="Glutaredoxin"/>
    <property type="match status" value="1"/>
</dbReference>
<evidence type="ECO:0000313" key="4">
    <source>
        <dbReference type="EMBL" id="KAG1308602.1"/>
    </source>
</evidence>
<dbReference type="PANTHER" id="PTHR46052">
    <property type="entry name" value="PHOSDUCIN-LIKE PROTEIN"/>
    <property type="match status" value="1"/>
</dbReference>
<keyword evidence="5" id="KW-1185">Reference proteome</keyword>
<comment type="caution">
    <text evidence="4">The sequence shown here is derived from an EMBL/GenBank/DDBJ whole genome shotgun (WGS) entry which is preliminary data.</text>
</comment>
<evidence type="ECO:0000313" key="5">
    <source>
        <dbReference type="Proteomes" id="UP000716291"/>
    </source>
</evidence>
<name>A0A9P7BSX8_RHIOR</name>
<feature type="compositionally biased region" description="Basic and acidic residues" evidence="2">
    <location>
        <begin position="36"/>
        <end position="46"/>
    </location>
</feature>
<sequence length="273" mass="31638">MEDALLAQLRNSTLEEYDDKDRIEPETDEEEEELKDEAPLSRDAIRSKGPQTGPKGVKADYDYYQRIKAESAEKARQEYNARILAKAPTTTTFAEDQQELILEYKEEDSDEEMMKIYREKRLGELKNLRNNNRFLRQQQKVFGYVSDVNSDNYIEAIDNEWKTVPIIVHIYSKQIPACEKLDEYLIDLAKKYTLAKFIRISAVELDFDLVGSPTVLAYQGGILIANLVRIMDEVGCRFDVESIEDVLLRHGALSDNDLYEQVTHENTDDDDYE</sequence>
<feature type="region of interest" description="Disordered" evidence="2">
    <location>
        <begin position="1"/>
        <end position="57"/>
    </location>
</feature>
<evidence type="ECO:0000259" key="3">
    <source>
        <dbReference type="Pfam" id="PF02114"/>
    </source>
</evidence>
<dbReference type="InterPro" id="IPR051499">
    <property type="entry name" value="Phosducin-like_reg"/>
</dbReference>
<dbReference type="EMBL" id="JAANQT010000756">
    <property type="protein sequence ID" value="KAG1308602.1"/>
    <property type="molecule type" value="Genomic_DNA"/>
</dbReference>
<feature type="compositionally biased region" description="Acidic residues" evidence="2">
    <location>
        <begin position="26"/>
        <end position="35"/>
    </location>
</feature>
<dbReference type="InterPro" id="IPR024253">
    <property type="entry name" value="Phosducin_thioredoxin-like_dom"/>
</dbReference>
<dbReference type="SUPFAM" id="SSF52833">
    <property type="entry name" value="Thioredoxin-like"/>
    <property type="match status" value="1"/>
</dbReference>
<dbReference type="AlphaFoldDB" id="A0A9P7BSX8"/>
<dbReference type="Gene3D" id="1.10.168.10">
    <property type="entry name" value="Phosducin, domain 2"/>
    <property type="match status" value="1"/>
</dbReference>
<dbReference type="PANTHER" id="PTHR46052:SF1">
    <property type="entry name" value="PHOSDUCIN-LIKE PROTEIN"/>
    <property type="match status" value="1"/>
</dbReference>
<dbReference type="InterPro" id="IPR023196">
    <property type="entry name" value="Phosducin_N_dom_sf"/>
</dbReference>
<dbReference type="Proteomes" id="UP000716291">
    <property type="component" value="Unassembled WGS sequence"/>
</dbReference>
<protein>
    <recommendedName>
        <fullName evidence="3">Phosducin domain-containing protein</fullName>
    </recommendedName>
</protein>
<accession>A0A9P7BSX8</accession>
<gene>
    <name evidence="4" type="ORF">G6F64_005919</name>
</gene>
<dbReference type="InterPro" id="IPR036249">
    <property type="entry name" value="Thioredoxin-like_sf"/>
</dbReference>
<reference evidence="4" key="1">
    <citation type="journal article" date="2020" name="Microb. Genom.">
        <title>Genetic diversity of clinical and environmental Mucorales isolates obtained from an investigation of mucormycosis cases among solid organ transplant recipients.</title>
        <authorList>
            <person name="Nguyen M.H."/>
            <person name="Kaul D."/>
            <person name="Muto C."/>
            <person name="Cheng S.J."/>
            <person name="Richter R.A."/>
            <person name="Bruno V.M."/>
            <person name="Liu G."/>
            <person name="Beyhan S."/>
            <person name="Sundermann A.J."/>
            <person name="Mounaud S."/>
            <person name="Pasculle A.W."/>
            <person name="Nierman W.C."/>
            <person name="Driscoll E."/>
            <person name="Cumbie R."/>
            <person name="Clancy C.J."/>
            <person name="Dupont C.L."/>
        </authorList>
    </citation>
    <scope>NUCLEOTIDE SEQUENCE</scope>
    <source>
        <strain evidence="4">GL11</strain>
    </source>
</reference>
<feature type="domain" description="Phosducin" evidence="3">
    <location>
        <begin position="48"/>
        <end position="259"/>
    </location>
</feature>
<comment type="similarity">
    <text evidence="1">Belongs to the phosducin family.</text>
</comment>
<dbReference type="OrthoDB" id="70588at2759"/>